<feature type="chain" id="PRO_5001758874" evidence="1">
    <location>
        <begin position="24"/>
        <end position="147"/>
    </location>
</feature>
<keyword evidence="1" id="KW-0732">Signal</keyword>
<protein>
    <submittedName>
        <fullName evidence="3">Signal peptide protein</fullName>
    </submittedName>
</protein>
<comment type="caution">
    <text evidence="3">The sequence shown here is derived from an EMBL/GenBank/DDBJ whole genome shotgun (WGS) entry which is preliminary data.</text>
</comment>
<evidence type="ECO:0000256" key="1">
    <source>
        <dbReference type="SAM" id="SignalP"/>
    </source>
</evidence>
<dbReference type="Gene3D" id="2.40.128.520">
    <property type="match status" value="1"/>
</dbReference>
<keyword evidence="4" id="KW-1185">Reference proteome</keyword>
<dbReference type="PANTHER" id="PTHR36919:SF3">
    <property type="entry name" value="BLL5882 PROTEIN"/>
    <property type="match status" value="1"/>
</dbReference>
<proteinExistence type="predicted"/>
<dbReference type="RefSeq" id="WP_020583540.1">
    <property type="nucleotide sequence ID" value="NZ_JOJP01000001.1"/>
</dbReference>
<organism evidence="3 4">
    <name type="scientific">Endozoicomonas elysicola</name>
    <dbReference type="NCBI Taxonomy" id="305900"/>
    <lineage>
        <taxon>Bacteria</taxon>
        <taxon>Pseudomonadati</taxon>
        <taxon>Pseudomonadota</taxon>
        <taxon>Gammaproteobacteria</taxon>
        <taxon>Oceanospirillales</taxon>
        <taxon>Endozoicomonadaceae</taxon>
        <taxon>Endozoicomonas</taxon>
    </lineage>
</organism>
<accession>A0A081KCE3</accession>
<dbReference type="Pfam" id="PF09917">
    <property type="entry name" value="DUF2147"/>
    <property type="match status" value="1"/>
</dbReference>
<dbReference type="InterPro" id="IPR019223">
    <property type="entry name" value="DUF2147"/>
</dbReference>
<sequence length="147" mass="16195">MFLKKRTLAVSLLAACLSSATFASSPLGIWKTVDDSSGEAKSYVTIYEENGKVSGKVTQILDPAKQDSICDQCKGDLKDQKIQGMTILWGMEKQGSKYDDGKIVDPESGKVYSANMKVLEDGKKLEVRGYIGFSLIGRSQTWERVEE</sequence>
<gene>
    <name evidence="3" type="ORF">GV64_14690</name>
</gene>
<evidence type="ECO:0000259" key="2">
    <source>
        <dbReference type="Pfam" id="PF09917"/>
    </source>
</evidence>
<feature type="signal peptide" evidence="1">
    <location>
        <begin position="1"/>
        <end position="23"/>
    </location>
</feature>
<dbReference type="Proteomes" id="UP000027997">
    <property type="component" value="Unassembled WGS sequence"/>
</dbReference>
<evidence type="ECO:0000313" key="4">
    <source>
        <dbReference type="Proteomes" id="UP000027997"/>
    </source>
</evidence>
<dbReference type="AlphaFoldDB" id="A0A081KCE3"/>
<name>A0A081KCE3_9GAMM</name>
<dbReference type="EMBL" id="JOJP01000001">
    <property type="protein sequence ID" value="KEI71819.1"/>
    <property type="molecule type" value="Genomic_DNA"/>
</dbReference>
<evidence type="ECO:0000313" key="3">
    <source>
        <dbReference type="EMBL" id="KEI71819.1"/>
    </source>
</evidence>
<reference evidence="3 4" key="1">
    <citation type="submission" date="2014-06" db="EMBL/GenBank/DDBJ databases">
        <title>Whole Genome Sequences of Three Symbiotic Endozoicomonas Bacteria.</title>
        <authorList>
            <person name="Neave M.J."/>
            <person name="Apprill A."/>
            <person name="Voolstra C.R."/>
        </authorList>
    </citation>
    <scope>NUCLEOTIDE SEQUENCE [LARGE SCALE GENOMIC DNA]</scope>
    <source>
        <strain evidence="3 4">DSM 22380</strain>
    </source>
</reference>
<dbReference type="STRING" id="305900.GV64_14690"/>
<dbReference type="PANTHER" id="PTHR36919">
    <property type="entry name" value="BLR1215 PROTEIN"/>
    <property type="match status" value="1"/>
</dbReference>
<dbReference type="eggNOG" id="COG4731">
    <property type="taxonomic scope" value="Bacteria"/>
</dbReference>
<feature type="domain" description="DUF2147" evidence="2">
    <location>
        <begin position="28"/>
        <end position="144"/>
    </location>
</feature>